<accession>A0A839K4C3</accession>
<dbReference type="InterPro" id="IPR010718">
    <property type="entry name" value="DUF1294"/>
</dbReference>
<feature type="transmembrane region" description="Helical" evidence="1">
    <location>
        <begin position="6"/>
        <end position="21"/>
    </location>
</feature>
<evidence type="ECO:0000256" key="1">
    <source>
        <dbReference type="SAM" id="Phobius"/>
    </source>
</evidence>
<evidence type="ECO:0000313" key="3">
    <source>
        <dbReference type="Proteomes" id="UP000574276"/>
    </source>
</evidence>
<dbReference type="Pfam" id="PF06961">
    <property type="entry name" value="DUF1294"/>
    <property type="match status" value="1"/>
</dbReference>
<proteinExistence type="predicted"/>
<comment type="caution">
    <text evidence="2">The sequence shown here is derived from an EMBL/GenBank/DDBJ whole genome shotgun (WGS) entry which is preliminary data.</text>
</comment>
<gene>
    <name evidence="2" type="ORF">H0486_13500</name>
</gene>
<dbReference type="EMBL" id="JACEGA010000001">
    <property type="protein sequence ID" value="MBB2183889.1"/>
    <property type="molecule type" value="Genomic_DNA"/>
</dbReference>
<sequence>MSVIIGYLLLINMIGFIIMGVDKKRAVKNAWRIPERVLFMAAFAGGGVGCYLGMHLFHHKTKHWKFQVYVPLAALIYILLLLKLYQAV</sequence>
<organism evidence="2 3">
    <name type="scientific">Variimorphobacter saccharofermentans</name>
    <dbReference type="NCBI Taxonomy" id="2755051"/>
    <lineage>
        <taxon>Bacteria</taxon>
        <taxon>Bacillati</taxon>
        <taxon>Bacillota</taxon>
        <taxon>Clostridia</taxon>
        <taxon>Lachnospirales</taxon>
        <taxon>Lachnospiraceae</taxon>
        <taxon>Variimorphobacter</taxon>
    </lineage>
</organism>
<evidence type="ECO:0000313" key="2">
    <source>
        <dbReference type="EMBL" id="MBB2183889.1"/>
    </source>
</evidence>
<feature type="transmembrane region" description="Helical" evidence="1">
    <location>
        <begin position="33"/>
        <end position="54"/>
    </location>
</feature>
<keyword evidence="3" id="KW-1185">Reference proteome</keyword>
<dbReference type="Proteomes" id="UP000574276">
    <property type="component" value="Unassembled WGS sequence"/>
</dbReference>
<name>A0A839K4C3_9FIRM</name>
<feature type="transmembrane region" description="Helical" evidence="1">
    <location>
        <begin position="66"/>
        <end position="85"/>
    </location>
</feature>
<protein>
    <submittedName>
        <fullName evidence="2">DUF1294 domain-containing protein</fullName>
    </submittedName>
</protein>
<keyword evidence="1" id="KW-0812">Transmembrane</keyword>
<reference evidence="2 3" key="1">
    <citation type="submission" date="2020-07" db="EMBL/GenBank/DDBJ databases">
        <title>Characterization and genome sequencing of isolate MD1, a novel member within the family Lachnospiraceae.</title>
        <authorList>
            <person name="Rettenmaier R."/>
            <person name="Di Bello L."/>
            <person name="Zinser C."/>
            <person name="Scheitz K."/>
            <person name="Liebl W."/>
            <person name="Zverlov V."/>
        </authorList>
    </citation>
    <scope>NUCLEOTIDE SEQUENCE [LARGE SCALE GENOMIC DNA]</scope>
    <source>
        <strain evidence="2 3">MD1</strain>
    </source>
</reference>
<keyword evidence="1" id="KW-1133">Transmembrane helix</keyword>
<keyword evidence="1" id="KW-0472">Membrane</keyword>
<dbReference type="AlphaFoldDB" id="A0A839K4C3"/>